<protein>
    <submittedName>
        <fullName evidence="5">Restriction endonuclease subunit S</fullName>
        <ecNumber evidence="5">3.1.21.-</ecNumber>
    </submittedName>
</protein>
<keyword evidence="2" id="KW-0680">Restriction system</keyword>
<keyword evidence="3" id="KW-0238">DNA-binding</keyword>
<reference evidence="6" key="1">
    <citation type="submission" date="2023-07" db="EMBL/GenBank/DDBJ databases">
        <authorList>
            <person name="Yue Y."/>
        </authorList>
    </citation>
    <scope>NUCLEOTIDE SEQUENCE [LARGE SCALE GENOMIC DNA]</scope>
    <source>
        <strain evidence="6">D23</strain>
    </source>
</reference>
<feature type="domain" description="Type I restriction modification DNA specificity" evidence="4">
    <location>
        <begin position="242"/>
        <end position="393"/>
    </location>
</feature>
<evidence type="ECO:0000313" key="6">
    <source>
        <dbReference type="Proteomes" id="UP001198901"/>
    </source>
</evidence>
<dbReference type="EC" id="3.1.21.-" evidence="5"/>
<accession>A0ABS7XTA1</accession>
<dbReference type="PANTHER" id="PTHR30408">
    <property type="entry name" value="TYPE-1 RESTRICTION ENZYME ECOKI SPECIFICITY PROTEIN"/>
    <property type="match status" value="1"/>
</dbReference>
<dbReference type="PANTHER" id="PTHR30408:SF12">
    <property type="entry name" value="TYPE I RESTRICTION ENZYME MJAVIII SPECIFICITY SUBUNIT"/>
    <property type="match status" value="1"/>
</dbReference>
<dbReference type="GO" id="GO:0016787">
    <property type="term" value="F:hydrolase activity"/>
    <property type="evidence" value="ECO:0007669"/>
    <property type="project" value="UniProtKB-KW"/>
</dbReference>
<organism evidence="5 6">
    <name type="scientific">Winogradskyella alexanderae</name>
    <dbReference type="NCBI Taxonomy" id="2877123"/>
    <lineage>
        <taxon>Bacteria</taxon>
        <taxon>Pseudomonadati</taxon>
        <taxon>Bacteroidota</taxon>
        <taxon>Flavobacteriia</taxon>
        <taxon>Flavobacteriales</taxon>
        <taxon>Flavobacteriaceae</taxon>
        <taxon>Winogradskyella</taxon>
    </lineage>
</organism>
<dbReference type="InterPro" id="IPR000055">
    <property type="entry name" value="Restrct_endonuc_typeI_TRD"/>
</dbReference>
<dbReference type="Gene3D" id="3.90.220.20">
    <property type="entry name" value="DNA methylase specificity domains"/>
    <property type="match status" value="2"/>
</dbReference>
<dbReference type="InterPro" id="IPR044946">
    <property type="entry name" value="Restrct_endonuc_typeI_TRD_sf"/>
</dbReference>
<evidence type="ECO:0000256" key="2">
    <source>
        <dbReference type="ARBA" id="ARBA00022747"/>
    </source>
</evidence>
<evidence type="ECO:0000313" key="5">
    <source>
        <dbReference type="EMBL" id="MCA0132609.1"/>
    </source>
</evidence>
<sequence length="408" mass="46838">MITETPHTNPTVTSSAVEKSQTLIPQLRFAEFDSKWDILKLGEIGKFKNGLNKDKKDFGFGHPFVNLLDVFGKSILEEENLDLVNANEKDLKLYDLRKGDVLFIRSSVKREGVGETTLILKDLNDTVYSGFLIRFRERCSKLELHYKRYCFTSFGFRKELLSYATSSANTNINQDSLSQVKLIFPTLPEQQKIASFLSTVDTKLQQLTKKKELLAQYKKGVMQQLFNQQLRFKQEDGSDYPDWEEKKLGDVCFKESSSLTIKMAEGREGEYLLYGASGILSRIDFFDQEDEYISIVKDGSGVGKIFLCEAKSSCLGTMDIIKLLDNNDLYFVYCLLDNLRFEKYIVGGAIPHIYFKDYSKEKIEIPCTEEQQQIAIYLSALDTKIETVTQQITQTQQFKKGLLQQMFV</sequence>
<dbReference type="InterPro" id="IPR052021">
    <property type="entry name" value="Type-I_RS_S_subunit"/>
</dbReference>
<keyword evidence="5" id="KW-0540">Nuclease</keyword>
<evidence type="ECO:0000256" key="1">
    <source>
        <dbReference type="ARBA" id="ARBA00010923"/>
    </source>
</evidence>
<dbReference type="CDD" id="cd17517">
    <property type="entry name" value="RMtype1_S_EcoKI_StySPI-TRD2-CR2_like"/>
    <property type="match status" value="1"/>
</dbReference>
<dbReference type="RefSeq" id="WP_224528293.1">
    <property type="nucleotide sequence ID" value="NZ_JAIUJR010000005.1"/>
</dbReference>
<dbReference type="Proteomes" id="UP001198901">
    <property type="component" value="Unassembled WGS sequence"/>
</dbReference>
<dbReference type="EMBL" id="JAIUJR010000005">
    <property type="protein sequence ID" value="MCA0132609.1"/>
    <property type="molecule type" value="Genomic_DNA"/>
</dbReference>
<evidence type="ECO:0000259" key="4">
    <source>
        <dbReference type="Pfam" id="PF01420"/>
    </source>
</evidence>
<dbReference type="Pfam" id="PF01420">
    <property type="entry name" value="Methylase_S"/>
    <property type="match status" value="2"/>
</dbReference>
<dbReference type="Gene3D" id="1.10.287.1120">
    <property type="entry name" value="Bipartite methylase S protein"/>
    <property type="match status" value="1"/>
</dbReference>
<dbReference type="GO" id="GO:0004519">
    <property type="term" value="F:endonuclease activity"/>
    <property type="evidence" value="ECO:0007669"/>
    <property type="project" value="UniProtKB-KW"/>
</dbReference>
<proteinExistence type="inferred from homology"/>
<keyword evidence="5" id="KW-0255">Endonuclease</keyword>
<comment type="similarity">
    <text evidence="1">Belongs to the type-I restriction system S methylase family.</text>
</comment>
<keyword evidence="5" id="KW-0378">Hydrolase</keyword>
<name>A0ABS7XTA1_9FLAO</name>
<gene>
    <name evidence="5" type="ORF">LBU54_08430</name>
</gene>
<dbReference type="SUPFAM" id="SSF116734">
    <property type="entry name" value="DNA methylase specificity domain"/>
    <property type="match status" value="2"/>
</dbReference>
<evidence type="ECO:0000256" key="3">
    <source>
        <dbReference type="ARBA" id="ARBA00023125"/>
    </source>
</evidence>
<feature type="domain" description="Type I restriction modification DNA specificity" evidence="4">
    <location>
        <begin position="34"/>
        <end position="213"/>
    </location>
</feature>
<comment type="caution">
    <text evidence="5">The sequence shown here is derived from an EMBL/GenBank/DDBJ whole genome shotgun (WGS) entry which is preliminary data.</text>
</comment>
<keyword evidence="6" id="KW-1185">Reference proteome</keyword>